<dbReference type="Proteomes" id="UP000821865">
    <property type="component" value="Chromosome 2"/>
</dbReference>
<protein>
    <submittedName>
        <fullName evidence="1">Uncharacterized protein</fullName>
    </submittedName>
</protein>
<proteinExistence type="predicted"/>
<organism evidence="1 2">
    <name type="scientific">Dermacentor silvarum</name>
    <name type="common">Tick</name>
    <dbReference type="NCBI Taxonomy" id="543639"/>
    <lineage>
        <taxon>Eukaryota</taxon>
        <taxon>Metazoa</taxon>
        <taxon>Ecdysozoa</taxon>
        <taxon>Arthropoda</taxon>
        <taxon>Chelicerata</taxon>
        <taxon>Arachnida</taxon>
        <taxon>Acari</taxon>
        <taxon>Parasitiformes</taxon>
        <taxon>Ixodida</taxon>
        <taxon>Ixodoidea</taxon>
        <taxon>Ixodidae</taxon>
        <taxon>Rhipicephalinae</taxon>
        <taxon>Dermacentor</taxon>
    </lineage>
</organism>
<gene>
    <name evidence="1" type="ORF">HPB49_009049</name>
</gene>
<dbReference type="EMBL" id="CM023471">
    <property type="protein sequence ID" value="KAH7965625.1"/>
    <property type="molecule type" value="Genomic_DNA"/>
</dbReference>
<reference evidence="1" key="1">
    <citation type="submission" date="2020-05" db="EMBL/GenBank/DDBJ databases">
        <title>Large-scale comparative analyses of tick genomes elucidate their genetic diversity and vector capacities.</title>
        <authorList>
            <person name="Jia N."/>
            <person name="Wang J."/>
            <person name="Shi W."/>
            <person name="Du L."/>
            <person name="Sun Y."/>
            <person name="Zhan W."/>
            <person name="Jiang J."/>
            <person name="Wang Q."/>
            <person name="Zhang B."/>
            <person name="Ji P."/>
            <person name="Sakyi L.B."/>
            <person name="Cui X."/>
            <person name="Yuan T."/>
            <person name="Jiang B."/>
            <person name="Yang W."/>
            <person name="Lam T.T.-Y."/>
            <person name="Chang Q."/>
            <person name="Ding S."/>
            <person name="Wang X."/>
            <person name="Zhu J."/>
            <person name="Ruan X."/>
            <person name="Zhao L."/>
            <person name="Wei J."/>
            <person name="Que T."/>
            <person name="Du C."/>
            <person name="Cheng J."/>
            <person name="Dai P."/>
            <person name="Han X."/>
            <person name="Huang E."/>
            <person name="Gao Y."/>
            <person name="Liu J."/>
            <person name="Shao H."/>
            <person name="Ye R."/>
            <person name="Li L."/>
            <person name="Wei W."/>
            <person name="Wang X."/>
            <person name="Wang C."/>
            <person name="Yang T."/>
            <person name="Huo Q."/>
            <person name="Li W."/>
            <person name="Guo W."/>
            <person name="Chen H."/>
            <person name="Zhou L."/>
            <person name="Ni X."/>
            <person name="Tian J."/>
            <person name="Zhou Y."/>
            <person name="Sheng Y."/>
            <person name="Liu T."/>
            <person name="Pan Y."/>
            <person name="Xia L."/>
            <person name="Li J."/>
            <person name="Zhao F."/>
            <person name="Cao W."/>
        </authorList>
    </citation>
    <scope>NUCLEOTIDE SEQUENCE</scope>
    <source>
        <strain evidence="1">Dsil-2018</strain>
    </source>
</reference>
<sequence>MRGMRALLPLRRRRSFCCSHPRDGLDFSDHSMAYQHKSLWELVRALGVLKVCSYDWLVDNSQWLLTTGERVLGRNLMGALVGPTFYRQFVGGATAQEMRACVDRLDAARVRTMVACSLEDDEDSGQRSAADAASASQRRVAMYGRNGEAVLSCLRMTSELSSESPMMQVKISGLLPPHLLTAKDAGLTILVDAEYANMNGGIELLGLALMVAFNERAPLVWNTYQCYLTDTPDKVGRHLCLATRMGASFGVKLVRGAYMDGERRKARECCEVDAVCSSYRKTNENYDRVLCYLLEHIRSSERECRLVVATHNEDSIRTATRRMQELGLAVNDKRVSFGQLLGMYDHITFPLGRS</sequence>
<evidence type="ECO:0000313" key="2">
    <source>
        <dbReference type="Proteomes" id="UP000821865"/>
    </source>
</evidence>
<accession>A0ACB8DCC8</accession>
<evidence type="ECO:0000313" key="1">
    <source>
        <dbReference type="EMBL" id="KAH7965625.1"/>
    </source>
</evidence>
<name>A0ACB8DCC8_DERSI</name>
<keyword evidence="2" id="KW-1185">Reference proteome</keyword>
<comment type="caution">
    <text evidence="1">The sequence shown here is derived from an EMBL/GenBank/DDBJ whole genome shotgun (WGS) entry which is preliminary data.</text>
</comment>